<dbReference type="RefSeq" id="WP_198114822.1">
    <property type="nucleotide sequence ID" value="NZ_CP066121.1"/>
</dbReference>
<sequence length="184" mass="21591">MNDFFLALNSTSKYEEIEVRQVLVNELDQWAQFAEPVRLKLKLDFSSENLLEVFKDFKFQILMICSLTSDVTILKPDILNNKNKLIELFKVVIDVNYAYFIQEINNKNLSSKNHTWFDSFQYLISKGHRHSDILNYSFGAFSEYLKAAQRNERNSLLTMGNAMRVSYHADKNAYSKYVDNMKKA</sequence>
<reference evidence="1" key="1">
    <citation type="submission" date="2022-02" db="EMBL/GenBank/DDBJ databases">
        <title>Characterization of Tn125 harboring carbapenem-resistant Acinetobacter bereziniae clinical isolates.</title>
        <authorList>
            <person name="Wong N.-K."/>
            <person name="Pan Q."/>
        </authorList>
    </citation>
    <scope>NUCLEOTIDE SEQUENCE</scope>
    <source>
        <strain evidence="1">GD03393</strain>
    </source>
</reference>
<name>A0A8I1AMQ0_ACIBZ</name>
<dbReference type="Proteomes" id="UP000644140">
    <property type="component" value="Chromosome"/>
</dbReference>
<evidence type="ECO:0000313" key="1">
    <source>
        <dbReference type="EMBL" id="UUN95946.1"/>
    </source>
</evidence>
<evidence type="ECO:0000313" key="2">
    <source>
        <dbReference type="Proteomes" id="UP000644140"/>
    </source>
</evidence>
<accession>A0A8I1AMQ0</accession>
<dbReference type="AlphaFoldDB" id="A0A8I1AMQ0"/>
<organism evidence="1 2">
    <name type="scientific">Acinetobacter bereziniae</name>
    <name type="common">Acinetobacter genomosp. 10</name>
    <dbReference type="NCBI Taxonomy" id="106648"/>
    <lineage>
        <taxon>Bacteria</taxon>
        <taxon>Pseudomonadati</taxon>
        <taxon>Pseudomonadota</taxon>
        <taxon>Gammaproteobacteria</taxon>
        <taxon>Moraxellales</taxon>
        <taxon>Moraxellaceae</taxon>
        <taxon>Acinetobacter</taxon>
    </lineage>
</organism>
<protein>
    <submittedName>
        <fullName evidence="1">Uncharacterized protein</fullName>
    </submittedName>
</protein>
<gene>
    <name evidence="1" type="ORF">I9054_011165</name>
</gene>
<dbReference type="EMBL" id="CP092085">
    <property type="protein sequence ID" value="UUN95946.1"/>
    <property type="molecule type" value="Genomic_DNA"/>
</dbReference>
<proteinExistence type="predicted"/>